<keyword evidence="1" id="KW-0813">Transport</keyword>
<gene>
    <name evidence="6" type="ORF">METZ01_LOCUS357400</name>
</gene>
<keyword evidence="3" id="KW-0067">ATP-binding</keyword>
<dbReference type="EMBL" id="UINC01126210">
    <property type="protein sequence ID" value="SVD04546.1"/>
    <property type="molecule type" value="Genomic_DNA"/>
</dbReference>
<dbReference type="Gene3D" id="3.40.50.300">
    <property type="entry name" value="P-loop containing nucleotide triphosphate hydrolases"/>
    <property type="match status" value="1"/>
</dbReference>
<dbReference type="GO" id="GO:0016887">
    <property type="term" value="F:ATP hydrolysis activity"/>
    <property type="evidence" value="ECO:0007669"/>
    <property type="project" value="InterPro"/>
</dbReference>
<reference evidence="6" key="1">
    <citation type="submission" date="2018-05" db="EMBL/GenBank/DDBJ databases">
        <authorList>
            <person name="Lanie J.A."/>
            <person name="Ng W.-L."/>
            <person name="Kazmierczak K.M."/>
            <person name="Andrzejewski T.M."/>
            <person name="Davidsen T.M."/>
            <person name="Wayne K.J."/>
            <person name="Tettelin H."/>
            <person name="Glass J.I."/>
            <person name="Rusch D."/>
            <person name="Podicherti R."/>
            <person name="Tsui H.-C.T."/>
            <person name="Winkler M.E."/>
        </authorList>
    </citation>
    <scope>NUCLEOTIDE SEQUENCE</scope>
</reference>
<dbReference type="GO" id="GO:0022857">
    <property type="term" value="F:transmembrane transporter activity"/>
    <property type="evidence" value="ECO:0007669"/>
    <property type="project" value="TreeGrafter"/>
</dbReference>
<evidence type="ECO:0000256" key="2">
    <source>
        <dbReference type="ARBA" id="ARBA00022741"/>
    </source>
</evidence>
<feature type="compositionally biased region" description="Polar residues" evidence="4">
    <location>
        <begin position="15"/>
        <end position="24"/>
    </location>
</feature>
<evidence type="ECO:0000256" key="4">
    <source>
        <dbReference type="SAM" id="MobiDB-lite"/>
    </source>
</evidence>
<dbReference type="InterPro" id="IPR017911">
    <property type="entry name" value="MacB-like_ATP-bd"/>
</dbReference>
<dbReference type="PANTHER" id="PTHR24220:SF685">
    <property type="entry name" value="ABC TRANSPORTER RELATED"/>
    <property type="match status" value="1"/>
</dbReference>
<dbReference type="InterPro" id="IPR027417">
    <property type="entry name" value="P-loop_NTPase"/>
</dbReference>
<dbReference type="SMART" id="SM00382">
    <property type="entry name" value="AAA"/>
    <property type="match status" value="1"/>
</dbReference>
<accession>A0A382S3R0</accession>
<dbReference type="SUPFAM" id="SSF52540">
    <property type="entry name" value="P-loop containing nucleoside triphosphate hydrolases"/>
    <property type="match status" value="1"/>
</dbReference>
<proteinExistence type="predicted"/>
<dbReference type="GO" id="GO:0098796">
    <property type="term" value="C:membrane protein complex"/>
    <property type="evidence" value="ECO:0007669"/>
    <property type="project" value="UniProtKB-ARBA"/>
</dbReference>
<evidence type="ECO:0000256" key="3">
    <source>
        <dbReference type="ARBA" id="ARBA00022840"/>
    </source>
</evidence>
<dbReference type="GO" id="GO:0005524">
    <property type="term" value="F:ATP binding"/>
    <property type="evidence" value="ECO:0007669"/>
    <property type="project" value="UniProtKB-KW"/>
</dbReference>
<dbReference type="InterPro" id="IPR017871">
    <property type="entry name" value="ABC_transporter-like_CS"/>
</dbReference>
<evidence type="ECO:0000259" key="5">
    <source>
        <dbReference type="PROSITE" id="PS50893"/>
    </source>
</evidence>
<dbReference type="FunFam" id="3.40.50.300:FF:000032">
    <property type="entry name" value="Export ABC transporter ATP-binding protein"/>
    <property type="match status" value="1"/>
</dbReference>
<sequence length="314" mass="34313">CASVKLDSQASVDRSDVIATQGNPEDSVFQHPGQLGGDQAVPLYIECRDLFKLYKRAELEVVALRGLDLDVETGELIAIIGASGSGKSTLMNVLAGLDRPSAGQVRVGSRDLLDISDSELVMYRRLDVGFVWQATARNLVPYLNVIDNIELPMAMAGTSTSDRHSWSGELLSSLGLGDKAKRLPYQLSGGEQQRVAIAVALANRPALLLADEPTGELDTQTASEVFEMLRVLNRTYHVTVVMVTHYPGVAHFVDRVVNIRDGRISSESYSSPTFQRDGDQVEEEYLVVDWAGRIQLPQELLEQFRLGGLAKASL</sequence>
<dbReference type="InterPro" id="IPR003439">
    <property type="entry name" value="ABC_transporter-like_ATP-bd"/>
</dbReference>
<name>A0A382S3R0_9ZZZZ</name>
<dbReference type="InterPro" id="IPR003593">
    <property type="entry name" value="AAA+_ATPase"/>
</dbReference>
<dbReference type="AlphaFoldDB" id="A0A382S3R0"/>
<dbReference type="CDD" id="cd03255">
    <property type="entry name" value="ABC_MJ0796_LolCDE_FtsE"/>
    <property type="match status" value="1"/>
</dbReference>
<dbReference type="GO" id="GO:0005886">
    <property type="term" value="C:plasma membrane"/>
    <property type="evidence" value="ECO:0007669"/>
    <property type="project" value="TreeGrafter"/>
</dbReference>
<feature type="non-terminal residue" evidence="6">
    <location>
        <position position="1"/>
    </location>
</feature>
<feature type="domain" description="ABC transporter" evidence="5">
    <location>
        <begin position="45"/>
        <end position="286"/>
    </location>
</feature>
<dbReference type="Pfam" id="PF00005">
    <property type="entry name" value="ABC_tran"/>
    <property type="match status" value="1"/>
</dbReference>
<protein>
    <recommendedName>
        <fullName evidence="5">ABC transporter domain-containing protein</fullName>
    </recommendedName>
</protein>
<dbReference type="PROSITE" id="PS50893">
    <property type="entry name" value="ABC_TRANSPORTER_2"/>
    <property type="match status" value="1"/>
</dbReference>
<feature type="region of interest" description="Disordered" evidence="4">
    <location>
        <begin position="15"/>
        <end position="34"/>
    </location>
</feature>
<keyword evidence="2" id="KW-0547">Nucleotide-binding</keyword>
<dbReference type="PANTHER" id="PTHR24220">
    <property type="entry name" value="IMPORT ATP-BINDING PROTEIN"/>
    <property type="match status" value="1"/>
</dbReference>
<dbReference type="InterPro" id="IPR015854">
    <property type="entry name" value="ABC_transpr_LolD-like"/>
</dbReference>
<evidence type="ECO:0000256" key="1">
    <source>
        <dbReference type="ARBA" id="ARBA00022448"/>
    </source>
</evidence>
<organism evidence="6">
    <name type="scientific">marine metagenome</name>
    <dbReference type="NCBI Taxonomy" id="408172"/>
    <lineage>
        <taxon>unclassified sequences</taxon>
        <taxon>metagenomes</taxon>
        <taxon>ecological metagenomes</taxon>
    </lineage>
</organism>
<evidence type="ECO:0000313" key="6">
    <source>
        <dbReference type="EMBL" id="SVD04546.1"/>
    </source>
</evidence>
<feature type="non-terminal residue" evidence="6">
    <location>
        <position position="314"/>
    </location>
</feature>
<dbReference type="PROSITE" id="PS00211">
    <property type="entry name" value="ABC_TRANSPORTER_1"/>
    <property type="match status" value="1"/>
</dbReference>